<feature type="non-terminal residue" evidence="3">
    <location>
        <position position="113"/>
    </location>
</feature>
<accession>A0A6J4K7D4</accession>
<feature type="compositionally biased region" description="Basic and acidic residues" evidence="1">
    <location>
        <begin position="1"/>
        <end position="20"/>
    </location>
</feature>
<organism evidence="3">
    <name type="scientific">uncultured Friedmanniella sp</name>
    <dbReference type="NCBI Taxonomy" id="335381"/>
    <lineage>
        <taxon>Bacteria</taxon>
        <taxon>Bacillati</taxon>
        <taxon>Actinomycetota</taxon>
        <taxon>Actinomycetes</taxon>
        <taxon>Propionibacteriales</taxon>
        <taxon>Nocardioidaceae</taxon>
        <taxon>Friedmanniella</taxon>
        <taxon>environmental samples</taxon>
    </lineage>
</organism>
<evidence type="ECO:0000256" key="1">
    <source>
        <dbReference type="SAM" id="MobiDB-lite"/>
    </source>
</evidence>
<feature type="transmembrane region" description="Helical" evidence="2">
    <location>
        <begin position="46"/>
        <end position="66"/>
    </location>
</feature>
<dbReference type="AlphaFoldDB" id="A0A6J4K7D4"/>
<evidence type="ECO:0000313" key="3">
    <source>
        <dbReference type="EMBL" id="CAA9297537.1"/>
    </source>
</evidence>
<protein>
    <submittedName>
        <fullName evidence="3">ABC transporter, permease protein (Cluster 3, basic aa/glutamine/opines)</fullName>
    </submittedName>
</protein>
<keyword evidence="2" id="KW-0472">Membrane</keyword>
<sequence>MRPLRPVDVDPGHAADREDPAGDTWRPSALQQERLAYRRRRSNRSVAVAVASSAAIVVVLVLGLTSTPGWPRVQQTFFDPSRAWEALPAVATGLWLNIRVMLVCGVLILVVGL</sequence>
<evidence type="ECO:0000256" key="2">
    <source>
        <dbReference type="SAM" id="Phobius"/>
    </source>
</evidence>
<name>A0A6J4K7D4_9ACTN</name>
<keyword evidence="2" id="KW-0812">Transmembrane</keyword>
<proteinExistence type="predicted"/>
<reference evidence="3" key="1">
    <citation type="submission" date="2020-02" db="EMBL/GenBank/DDBJ databases">
        <authorList>
            <person name="Meier V. D."/>
        </authorList>
    </citation>
    <scope>NUCLEOTIDE SEQUENCE</scope>
    <source>
        <strain evidence="3">AVDCRST_MAG48</strain>
    </source>
</reference>
<keyword evidence="2" id="KW-1133">Transmembrane helix</keyword>
<gene>
    <name evidence="3" type="ORF">AVDCRST_MAG48-1049</name>
</gene>
<feature type="region of interest" description="Disordered" evidence="1">
    <location>
        <begin position="1"/>
        <end position="25"/>
    </location>
</feature>
<dbReference type="EMBL" id="CADCTS010000153">
    <property type="protein sequence ID" value="CAA9297537.1"/>
    <property type="molecule type" value="Genomic_DNA"/>
</dbReference>
<feature type="transmembrane region" description="Helical" evidence="2">
    <location>
        <begin position="86"/>
        <end position="111"/>
    </location>
</feature>